<reference evidence="1 2" key="1">
    <citation type="submission" date="2015-08" db="EMBL/GenBank/DDBJ databases">
        <title>Draft Genome Sequence of Bacillus vietnamensis UCD-SED5.</title>
        <authorList>
            <person name="Lee R.D."/>
            <person name="Jospin G."/>
            <person name="Lang J.M."/>
            <person name="Coil D.A."/>
            <person name="Eisen J.A."/>
        </authorList>
    </citation>
    <scope>NUCLEOTIDE SEQUENCE [LARGE SCALE GENOMIC DNA]</scope>
    <source>
        <strain evidence="1 2">UCD-SED5</strain>
    </source>
</reference>
<organism evidence="1 2">
    <name type="scientific">Rossellomorea vietnamensis</name>
    <dbReference type="NCBI Taxonomy" id="218284"/>
    <lineage>
        <taxon>Bacteria</taxon>
        <taxon>Bacillati</taxon>
        <taxon>Bacillota</taxon>
        <taxon>Bacilli</taxon>
        <taxon>Bacillales</taxon>
        <taxon>Bacillaceae</taxon>
        <taxon>Rossellomorea</taxon>
    </lineage>
</organism>
<dbReference type="Proteomes" id="UP000050398">
    <property type="component" value="Unassembled WGS sequence"/>
</dbReference>
<protein>
    <submittedName>
        <fullName evidence="1">Uncharacterized protein</fullName>
    </submittedName>
</protein>
<gene>
    <name evidence="1" type="ORF">AM506_21815</name>
</gene>
<comment type="caution">
    <text evidence="1">The sequence shown here is derived from an EMBL/GenBank/DDBJ whole genome shotgun (WGS) entry which is preliminary data.</text>
</comment>
<dbReference type="PATRIC" id="fig|218284.4.peg.4286"/>
<evidence type="ECO:0000313" key="1">
    <source>
        <dbReference type="EMBL" id="KPL57559.1"/>
    </source>
</evidence>
<name>A0A0P6VXI1_9BACI</name>
<evidence type="ECO:0000313" key="2">
    <source>
        <dbReference type="Proteomes" id="UP000050398"/>
    </source>
</evidence>
<feature type="non-terminal residue" evidence="1">
    <location>
        <position position="1"/>
    </location>
</feature>
<dbReference type="EMBL" id="LIXZ01000079">
    <property type="protein sequence ID" value="KPL57559.1"/>
    <property type="molecule type" value="Genomic_DNA"/>
</dbReference>
<proteinExistence type="predicted"/>
<dbReference type="AlphaFoldDB" id="A0A0P6VXI1"/>
<sequence>RLAAPLVVMALVLAPRVLAALTVPLLALQAVELAVGVIGRLGIHLAGRLAVEIDALGVLAHRLEVARQVDVASQRPSHQLLGPGLAAGQHLVDADHQRAGMTLEEGGGIARIPFVEQRLGRGSLALGGA</sequence>
<accession>A0A0P6VXI1</accession>